<dbReference type="PROSITE" id="PS50893">
    <property type="entry name" value="ABC_TRANSPORTER_2"/>
    <property type="match status" value="1"/>
</dbReference>
<dbReference type="Pfam" id="PF00005">
    <property type="entry name" value="ABC_tran"/>
    <property type="match status" value="1"/>
</dbReference>
<evidence type="ECO:0000256" key="5">
    <source>
        <dbReference type="ARBA" id="ARBA00022741"/>
    </source>
</evidence>
<comment type="caution">
    <text evidence="17">The sequence shown here is derived from an EMBL/GenBank/DDBJ whole genome shotgun (WGS) entry which is preliminary data.</text>
</comment>
<dbReference type="EMBL" id="JAAYSN010000022">
    <property type="protein sequence ID" value="NLP38313.1"/>
    <property type="molecule type" value="Genomic_DNA"/>
</dbReference>
<evidence type="ECO:0000256" key="2">
    <source>
        <dbReference type="ARBA" id="ARBA00022448"/>
    </source>
</evidence>
<evidence type="ECO:0000313" key="17">
    <source>
        <dbReference type="EMBL" id="NLP38313.1"/>
    </source>
</evidence>
<evidence type="ECO:0000256" key="12">
    <source>
        <dbReference type="ARBA" id="ARBA00063658"/>
    </source>
</evidence>
<dbReference type="InterPro" id="IPR015853">
    <property type="entry name" value="ABC_transpr_FbpC"/>
</dbReference>
<accession>A0A7X8RF81</accession>
<dbReference type="PANTHER" id="PTHR42781:SF4">
    <property type="entry name" value="SPERMIDINE_PUTRESCINE IMPORT ATP-BINDING PROTEIN POTA"/>
    <property type="match status" value="1"/>
</dbReference>
<dbReference type="CDD" id="cd03259">
    <property type="entry name" value="ABC_Carb_Solutes_like"/>
    <property type="match status" value="1"/>
</dbReference>
<keyword evidence="3" id="KW-1003">Cell membrane</keyword>
<dbReference type="GO" id="GO:0005524">
    <property type="term" value="F:ATP binding"/>
    <property type="evidence" value="ECO:0007669"/>
    <property type="project" value="UniProtKB-KW"/>
</dbReference>
<gene>
    <name evidence="17" type="ORF">GX356_01125</name>
</gene>
<keyword evidence="7" id="KW-0408">Iron</keyword>
<name>A0A7X8RF81_9CORY</name>
<evidence type="ECO:0000259" key="16">
    <source>
        <dbReference type="PROSITE" id="PS50893"/>
    </source>
</evidence>
<sequence length="212" mass="22973">MAGRLTLTDLVKIYHPRSGHRAVDGFTLDIAPGTFVTLLGPSGCGKTTVLRTIAGFESPTSGELLLDGADLTRISPDKRPISLVFQSYALFPHLTVAENVGYGLQAAGVKRAELRARVDDALDQMGLTGLGDRSPGQLSGGQQQRVALARAMVTRPQVMLFDEPLSNLDATLRERMRLRIRQLQRELGATAVYVTHDQSEAMAMSDLVVVMN</sequence>
<evidence type="ECO:0000256" key="7">
    <source>
        <dbReference type="ARBA" id="ARBA00023004"/>
    </source>
</evidence>
<keyword evidence="5" id="KW-0547">Nucleotide-binding</keyword>
<dbReference type="GO" id="GO:0043190">
    <property type="term" value="C:ATP-binding cassette (ABC) transporter complex"/>
    <property type="evidence" value="ECO:0007669"/>
    <property type="project" value="UniProtKB-ARBA"/>
</dbReference>
<evidence type="ECO:0000256" key="13">
    <source>
        <dbReference type="ARBA" id="ARBA00072105"/>
    </source>
</evidence>
<dbReference type="Proteomes" id="UP000568696">
    <property type="component" value="Unassembled WGS sequence"/>
</dbReference>
<dbReference type="FunFam" id="3.40.50.300:FF:000042">
    <property type="entry name" value="Maltose/maltodextrin ABC transporter, ATP-binding protein"/>
    <property type="match status" value="1"/>
</dbReference>
<comment type="catalytic activity">
    <reaction evidence="10">
        <text>alpha,alpha-trehalose(out) + ATP + H2O = alpha,alpha-trehalose(in) + ADP + phosphate + H(+)</text>
        <dbReference type="Rhea" id="RHEA:75203"/>
        <dbReference type="ChEBI" id="CHEBI:15377"/>
        <dbReference type="ChEBI" id="CHEBI:15378"/>
        <dbReference type="ChEBI" id="CHEBI:16551"/>
        <dbReference type="ChEBI" id="CHEBI:30616"/>
        <dbReference type="ChEBI" id="CHEBI:43474"/>
        <dbReference type="ChEBI" id="CHEBI:456216"/>
    </reaction>
</comment>
<feature type="domain" description="ABC transporter" evidence="16">
    <location>
        <begin position="5"/>
        <end position="212"/>
    </location>
</feature>
<evidence type="ECO:0000256" key="9">
    <source>
        <dbReference type="ARBA" id="ARBA00023136"/>
    </source>
</evidence>
<dbReference type="AlphaFoldDB" id="A0A7X8RF81"/>
<dbReference type="Gene3D" id="3.40.50.300">
    <property type="entry name" value="P-loop containing nucleotide triphosphate hydrolases"/>
    <property type="match status" value="1"/>
</dbReference>
<dbReference type="InterPro" id="IPR017871">
    <property type="entry name" value="ABC_transporter-like_CS"/>
</dbReference>
<dbReference type="InterPro" id="IPR027417">
    <property type="entry name" value="P-loop_NTPase"/>
</dbReference>
<dbReference type="SMART" id="SM00382">
    <property type="entry name" value="AAA"/>
    <property type="match status" value="1"/>
</dbReference>
<keyword evidence="2" id="KW-0813">Transport</keyword>
<keyword evidence="8" id="KW-0406">Ion transport</keyword>
<keyword evidence="4" id="KW-0410">Iron transport</keyword>
<keyword evidence="6 17" id="KW-0067">ATP-binding</keyword>
<evidence type="ECO:0000256" key="11">
    <source>
        <dbReference type="ARBA" id="ARBA00056091"/>
    </source>
</evidence>
<evidence type="ECO:0000313" key="18">
    <source>
        <dbReference type="Proteomes" id="UP000568696"/>
    </source>
</evidence>
<comment type="subcellular location">
    <subcellularLocation>
        <location evidence="1">Cell inner membrane</location>
        <topology evidence="1">Peripheral membrane protein</topology>
        <orientation evidence="1">Cytoplasmic side</orientation>
    </subcellularLocation>
</comment>
<dbReference type="SUPFAM" id="SSF52540">
    <property type="entry name" value="P-loop containing nucleoside triphosphate hydrolases"/>
    <property type="match status" value="1"/>
</dbReference>
<comment type="function">
    <text evidence="11">Part of the ABC transporter complex LpqY-SugA-SugB-SugC, which is highly specific for uptake of trehalose. Involved in the recycling of extracellular trehalose released from trehalose-containing molecules synthesized by M.tuberculosis. Trehalose uptake is essential for virulence. Responsible for energy coupling to the transport system.</text>
</comment>
<dbReference type="PROSITE" id="PS00211">
    <property type="entry name" value="ABC_TRANSPORTER_1"/>
    <property type="match status" value="1"/>
</dbReference>
<keyword evidence="9" id="KW-0472">Membrane</keyword>
<evidence type="ECO:0000256" key="3">
    <source>
        <dbReference type="ARBA" id="ARBA00022475"/>
    </source>
</evidence>
<proteinExistence type="predicted"/>
<evidence type="ECO:0000256" key="1">
    <source>
        <dbReference type="ARBA" id="ARBA00004515"/>
    </source>
</evidence>
<evidence type="ECO:0000256" key="8">
    <source>
        <dbReference type="ARBA" id="ARBA00023065"/>
    </source>
</evidence>
<dbReference type="InterPro" id="IPR050093">
    <property type="entry name" value="ABC_SmlMolc_Importer"/>
</dbReference>
<feature type="non-terminal residue" evidence="17">
    <location>
        <position position="212"/>
    </location>
</feature>
<organism evidence="17 18">
    <name type="scientific">Corynebacterium pollutisoli</name>
    <dbReference type="NCBI Taxonomy" id="1610489"/>
    <lineage>
        <taxon>Bacteria</taxon>
        <taxon>Bacillati</taxon>
        <taxon>Actinomycetota</taxon>
        <taxon>Actinomycetes</taxon>
        <taxon>Mycobacteriales</taxon>
        <taxon>Corynebacteriaceae</taxon>
        <taxon>Corynebacterium</taxon>
    </lineage>
</organism>
<evidence type="ECO:0000256" key="15">
    <source>
        <dbReference type="ARBA" id="ARBA00082626"/>
    </source>
</evidence>
<evidence type="ECO:0000256" key="6">
    <source>
        <dbReference type="ARBA" id="ARBA00022840"/>
    </source>
</evidence>
<dbReference type="PANTHER" id="PTHR42781">
    <property type="entry name" value="SPERMIDINE/PUTRESCINE IMPORT ATP-BINDING PROTEIN POTA"/>
    <property type="match status" value="1"/>
</dbReference>
<comment type="subunit">
    <text evidence="12">Monomer. Homodimerizes in the presence of ATP. The complex is composed of two ATP-binding proteins (SugC), two transmembrane proteins (SugA and SugB) and a solute-binding protein (LpqY).</text>
</comment>
<reference evidence="17 18" key="1">
    <citation type="journal article" date="2020" name="Biotechnol. Biofuels">
        <title>New insights from the biogas microbiome by comprehensive genome-resolved metagenomics of nearly 1600 species originating from multiple anaerobic digesters.</title>
        <authorList>
            <person name="Campanaro S."/>
            <person name="Treu L."/>
            <person name="Rodriguez-R L.M."/>
            <person name="Kovalovszki A."/>
            <person name="Ziels R.M."/>
            <person name="Maus I."/>
            <person name="Zhu X."/>
            <person name="Kougias P.G."/>
            <person name="Basile A."/>
            <person name="Luo G."/>
            <person name="Schluter A."/>
            <person name="Konstantinidis K.T."/>
            <person name="Angelidaki I."/>
        </authorList>
    </citation>
    <scope>NUCLEOTIDE SEQUENCE [LARGE SCALE GENOMIC DNA]</scope>
    <source>
        <strain evidence="17">AS23ysBPME_344</strain>
    </source>
</reference>
<dbReference type="InterPro" id="IPR003439">
    <property type="entry name" value="ABC_transporter-like_ATP-bd"/>
</dbReference>
<evidence type="ECO:0000256" key="14">
    <source>
        <dbReference type="ARBA" id="ARBA00080647"/>
    </source>
</evidence>
<evidence type="ECO:0000256" key="10">
    <source>
        <dbReference type="ARBA" id="ARBA00050305"/>
    </source>
</evidence>
<protein>
    <recommendedName>
        <fullName evidence="13">Trehalose import ATP-binding protein SugC</fullName>
    </recommendedName>
    <alternativeName>
        <fullName evidence="15">Nucleotide-binding domain of SugABC transporter</fullName>
    </alternativeName>
    <alternativeName>
        <fullName evidence="14">SugABC transporter ATPase SugC</fullName>
    </alternativeName>
</protein>
<evidence type="ECO:0000256" key="4">
    <source>
        <dbReference type="ARBA" id="ARBA00022496"/>
    </source>
</evidence>
<dbReference type="GO" id="GO:0015408">
    <property type="term" value="F:ABC-type ferric iron transporter activity"/>
    <property type="evidence" value="ECO:0007669"/>
    <property type="project" value="InterPro"/>
</dbReference>
<dbReference type="InterPro" id="IPR003593">
    <property type="entry name" value="AAA+_ATPase"/>
</dbReference>
<dbReference type="GO" id="GO:0016887">
    <property type="term" value="F:ATP hydrolysis activity"/>
    <property type="evidence" value="ECO:0007669"/>
    <property type="project" value="InterPro"/>
</dbReference>